<keyword evidence="2" id="KW-1185">Reference proteome</keyword>
<protein>
    <submittedName>
        <fullName evidence="1">Uncharacterized protein</fullName>
    </submittedName>
</protein>
<gene>
    <name evidence="1" type="ORF">Pmar_PMAR028479</name>
</gene>
<accession>C5LM88</accession>
<dbReference type="OrthoDB" id="116216at2759"/>
<organism evidence="2">
    <name type="scientific">Perkinsus marinus (strain ATCC 50983 / TXsc)</name>
    <dbReference type="NCBI Taxonomy" id="423536"/>
    <lineage>
        <taxon>Eukaryota</taxon>
        <taxon>Sar</taxon>
        <taxon>Alveolata</taxon>
        <taxon>Perkinsozoa</taxon>
        <taxon>Perkinsea</taxon>
        <taxon>Perkinsida</taxon>
        <taxon>Perkinsidae</taxon>
        <taxon>Perkinsus</taxon>
    </lineage>
</organism>
<evidence type="ECO:0000313" key="2">
    <source>
        <dbReference type="Proteomes" id="UP000007800"/>
    </source>
</evidence>
<sequence>MAEAAIRARKRDDALVIFEEIWLGRRAQAAERFKGKVALVDALNPVKAGDTVILFDGRPTSKLGPKASGPYVVIRCVGKQCYEISSDGSREKSAIIHDSRLRKYEAYSV</sequence>
<dbReference type="AlphaFoldDB" id="C5LM88"/>
<dbReference type="RefSeq" id="XP_002769382.1">
    <property type="nucleotide sequence ID" value="XM_002769336.1"/>
</dbReference>
<dbReference type="InParanoid" id="C5LM88"/>
<dbReference type="EMBL" id="GG683442">
    <property type="protein sequence ID" value="EER02100.1"/>
    <property type="molecule type" value="Genomic_DNA"/>
</dbReference>
<proteinExistence type="predicted"/>
<reference evidence="1 2" key="1">
    <citation type="submission" date="2008-07" db="EMBL/GenBank/DDBJ databases">
        <authorList>
            <person name="El-Sayed N."/>
            <person name="Caler E."/>
            <person name="Inman J."/>
            <person name="Amedeo P."/>
            <person name="Hass B."/>
            <person name="Wortman J."/>
        </authorList>
    </citation>
    <scope>NUCLEOTIDE SEQUENCE [LARGE SCALE GENOMIC DNA]</scope>
    <source>
        <strain evidence="2">ATCC 50983 / TXsc</strain>
    </source>
</reference>
<evidence type="ECO:0000313" key="1">
    <source>
        <dbReference type="EMBL" id="EER02100.1"/>
    </source>
</evidence>
<dbReference type="GeneID" id="9054911"/>
<name>C5LM88_PERM5</name>
<dbReference type="Proteomes" id="UP000007800">
    <property type="component" value="Unassembled WGS sequence"/>
</dbReference>